<dbReference type="CDD" id="cd02440">
    <property type="entry name" value="AdoMet_MTases"/>
    <property type="match status" value="1"/>
</dbReference>
<sequence>MATPVTRRRPDPAAALAQYRRRAACYDFELAPFEPVRLQAVAALHLQRGATVLDVGCGTGLSFPLLHGRIGAGGHIVGIDQSPAMLARARQRVREHGWGQVQLVCAPAAAARLAGGADAALFHLVHDVLRDDAALVNVLRHLKPGAQVVATGLHWAPPWLWPANAFVLLAALYSATSLEGLARPWDKLAARLDEVAVREVLGGAMFIASGSCRAGRRRVKP</sequence>
<evidence type="ECO:0000256" key="1">
    <source>
        <dbReference type="ARBA" id="ARBA00022603"/>
    </source>
</evidence>
<proteinExistence type="predicted"/>
<feature type="domain" description="Methyltransferase" evidence="4">
    <location>
        <begin position="52"/>
        <end position="145"/>
    </location>
</feature>
<gene>
    <name evidence="5" type="ORF">RAMLITH_07295</name>
</gene>
<dbReference type="Pfam" id="PF13649">
    <property type="entry name" value="Methyltransf_25"/>
    <property type="match status" value="1"/>
</dbReference>
<organism evidence="5 6">
    <name type="scientific">Ramlibacter lithotrophicus</name>
    <dbReference type="NCBI Taxonomy" id="2606681"/>
    <lineage>
        <taxon>Bacteria</taxon>
        <taxon>Pseudomonadati</taxon>
        <taxon>Pseudomonadota</taxon>
        <taxon>Betaproteobacteria</taxon>
        <taxon>Burkholderiales</taxon>
        <taxon>Comamonadaceae</taxon>
        <taxon>Ramlibacter</taxon>
    </lineage>
</organism>
<dbReference type="PANTHER" id="PTHR43464:SF19">
    <property type="entry name" value="UBIQUINONE BIOSYNTHESIS O-METHYLTRANSFERASE, MITOCHONDRIAL"/>
    <property type="match status" value="1"/>
</dbReference>
<evidence type="ECO:0000256" key="3">
    <source>
        <dbReference type="ARBA" id="ARBA00022691"/>
    </source>
</evidence>
<evidence type="ECO:0000313" key="6">
    <source>
        <dbReference type="Proteomes" id="UP000521868"/>
    </source>
</evidence>
<reference evidence="5 6" key="1">
    <citation type="journal article" date="2020" name="Nature">
        <title>Bacterial chemolithoautotrophy via manganese oxidation.</title>
        <authorList>
            <person name="Yu H."/>
            <person name="Leadbetter J.R."/>
        </authorList>
    </citation>
    <scope>NUCLEOTIDE SEQUENCE [LARGE SCALE GENOMIC DNA]</scope>
    <source>
        <strain evidence="5 6">RBP-1</strain>
    </source>
</reference>
<dbReference type="InterPro" id="IPR029063">
    <property type="entry name" value="SAM-dependent_MTases_sf"/>
</dbReference>
<protein>
    <submittedName>
        <fullName evidence="5">Methyltransferase domain-containing protein</fullName>
    </submittedName>
</protein>
<dbReference type="GO" id="GO:0032259">
    <property type="term" value="P:methylation"/>
    <property type="evidence" value="ECO:0007669"/>
    <property type="project" value="UniProtKB-KW"/>
</dbReference>
<dbReference type="EMBL" id="VTOX01000002">
    <property type="protein sequence ID" value="NKE65625.1"/>
    <property type="molecule type" value="Genomic_DNA"/>
</dbReference>
<evidence type="ECO:0000256" key="2">
    <source>
        <dbReference type="ARBA" id="ARBA00022679"/>
    </source>
</evidence>
<keyword evidence="6" id="KW-1185">Reference proteome</keyword>
<name>A0A7X6DED1_9BURK</name>
<keyword evidence="2 5" id="KW-0808">Transferase</keyword>
<evidence type="ECO:0000259" key="4">
    <source>
        <dbReference type="Pfam" id="PF13649"/>
    </source>
</evidence>
<dbReference type="PANTHER" id="PTHR43464">
    <property type="entry name" value="METHYLTRANSFERASE"/>
    <property type="match status" value="1"/>
</dbReference>
<dbReference type="SUPFAM" id="SSF53335">
    <property type="entry name" value="S-adenosyl-L-methionine-dependent methyltransferases"/>
    <property type="match status" value="1"/>
</dbReference>
<dbReference type="GO" id="GO:0008168">
    <property type="term" value="F:methyltransferase activity"/>
    <property type="evidence" value="ECO:0007669"/>
    <property type="project" value="UniProtKB-KW"/>
</dbReference>
<dbReference type="Proteomes" id="UP000521868">
    <property type="component" value="Unassembled WGS sequence"/>
</dbReference>
<dbReference type="Gene3D" id="3.40.50.150">
    <property type="entry name" value="Vaccinia Virus protein VP39"/>
    <property type="match status" value="1"/>
</dbReference>
<dbReference type="AlphaFoldDB" id="A0A7X6DED1"/>
<keyword evidence="3" id="KW-0949">S-adenosyl-L-methionine</keyword>
<evidence type="ECO:0000313" key="5">
    <source>
        <dbReference type="EMBL" id="NKE65625.1"/>
    </source>
</evidence>
<comment type="caution">
    <text evidence="5">The sequence shown here is derived from an EMBL/GenBank/DDBJ whole genome shotgun (WGS) entry which is preliminary data.</text>
</comment>
<dbReference type="RefSeq" id="WP_168106733.1">
    <property type="nucleotide sequence ID" value="NZ_VTOX01000002.1"/>
</dbReference>
<keyword evidence="1 5" id="KW-0489">Methyltransferase</keyword>
<dbReference type="InterPro" id="IPR041698">
    <property type="entry name" value="Methyltransf_25"/>
</dbReference>
<accession>A0A7X6DED1</accession>